<keyword evidence="2" id="KW-1185">Reference proteome</keyword>
<gene>
    <name evidence="1" type="ORF">HMPREF9098_0597</name>
</gene>
<comment type="caution">
    <text evidence="1">The sequence shown here is derived from an EMBL/GenBank/DDBJ whole genome shotgun (WGS) entry which is preliminary data.</text>
</comment>
<accession>F0EXL3</accession>
<evidence type="ECO:0000313" key="1">
    <source>
        <dbReference type="EMBL" id="EGC18044.1"/>
    </source>
</evidence>
<sequence length="119" mass="12407">MGICPLFGGAADKVIQRRLATWVALRAQFHQLCQKGGLFFCGERVPVFGGNAVVERCALAVQAAVAEIAAFVAGRIAHGQFHAAAVQKNIVGHDGDGQIDDIHGVFLVGQGAGGQDRGK</sequence>
<evidence type="ECO:0000313" key="2">
    <source>
        <dbReference type="Proteomes" id="UP000004088"/>
    </source>
</evidence>
<dbReference type="HOGENOM" id="CLU_2058227_0_0_4"/>
<name>F0EXL3_9NEIS</name>
<dbReference type="AlphaFoldDB" id="F0EXL3"/>
<dbReference type="Proteomes" id="UP000004088">
    <property type="component" value="Unassembled WGS sequence"/>
</dbReference>
<dbReference type="EMBL" id="AEWV01000008">
    <property type="protein sequence ID" value="EGC18044.1"/>
    <property type="molecule type" value="Genomic_DNA"/>
</dbReference>
<protein>
    <submittedName>
        <fullName evidence="1">Uncharacterized protein</fullName>
    </submittedName>
</protein>
<reference evidence="1 2" key="1">
    <citation type="submission" date="2011-01" db="EMBL/GenBank/DDBJ databases">
        <authorList>
            <person name="Muzny D."/>
            <person name="Qin X."/>
            <person name="Deng J."/>
            <person name="Jiang H."/>
            <person name="Liu Y."/>
            <person name="Qu J."/>
            <person name="Song X.-Z."/>
            <person name="Zhang L."/>
            <person name="Thornton R."/>
            <person name="Coyle M."/>
            <person name="Francisco L."/>
            <person name="Jackson L."/>
            <person name="Javaid M."/>
            <person name="Korchina V."/>
            <person name="Kovar C."/>
            <person name="Mata R."/>
            <person name="Mathew T."/>
            <person name="Ngo R."/>
            <person name="Nguyen L."/>
            <person name="Nguyen N."/>
            <person name="Okwuonu G."/>
            <person name="Ongeri F."/>
            <person name="Pham C."/>
            <person name="Simmons D."/>
            <person name="Wilczek-Boney K."/>
            <person name="Hale W."/>
            <person name="Jakkamsetti A."/>
            <person name="Pham P."/>
            <person name="Ruth R."/>
            <person name="San Lucas F."/>
            <person name="Warren J."/>
            <person name="Zhang J."/>
            <person name="Zhao Z."/>
            <person name="Zhou C."/>
            <person name="Zhu D."/>
            <person name="Lee S."/>
            <person name="Bess C."/>
            <person name="Blankenburg K."/>
            <person name="Forbes L."/>
            <person name="Fu Q."/>
            <person name="Gubbala S."/>
            <person name="Hirani K."/>
            <person name="Jayaseelan J.C."/>
            <person name="Lara F."/>
            <person name="Munidasa M."/>
            <person name="Palculict T."/>
            <person name="Patil S."/>
            <person name="Pu L.-L."/>
            <person name="Saada N."/>
            <person name="Tang L."/>
            <person name="Weissenberger G."/>
            <person name="Zhu Y."/>
            <person name="Hemphill L."/>
            <person name="Shang Y."/>
            <person name="Youmans B."/>
            <person name="Ayvaz T."/>
            <person name="Ross M."/>
            <person name="Santibanez J."/>
            <person name="Aqrawi P."/>
            <person name="Gross S."/>
            <person name="Joshi V."/>
            <person name="Fowler G."/>
            <person name="Nazareth L."/>
            <person name="Reid J."/>
            <person name="Worley K."/>
            <person name="Petrosino J."/>
            <person name="Highlander S."/>
            <person name="Gibbs R."/>
        </authorList>
    </citation>
    <scope>NUCLEOTIDE SEQUENCE [LARGE SCALE GENOMIC DNA]</scope>
    <source>
        <strain evidence="1 2">ATCC 33394</strain>
    </source>
</reference>
<organism evidence="1 2">
    <name type="scientific">Kingella denitrificans ATCC 33394</name>
    <dbReference type="NCBI Taxonomy" id="888741"/>
    <lineage>
        <taxon>Bacteria</taxon>
        <taxon>Pseudomonadati</taxon>
        <taxon>Pseudomonadota</taxon>
        <taxon>Betaproteobacteria</taxon>
        <taxon>Neisseriales</taxon>
        <taxon>Neisseriaceae</taxon>
        <taxon>Kingella</taxon>
    </lineage>
</organism>
<proteinExistence type="predicted"/>